<comment type="caution">
    <text evidence="1">The sequence shown here is derived from an EMBL/GenBank/DDBJ whole genome shotgun (WGS) entry which is preliminary data.</text>
</comment>
<dbReference type="AlphaFoldDB" id="A0A8X6LFH5"/>
<evidence type="ECO:0000313" key="1">
    <source>
        <dbReference type="EMBL" id="GFR07915.1"/>
    </source>
</evidence>
<organism evidence="1 2">
    <name type="scientific">Trichonephila clavata</name>
    <name type="common">Joro spider</name>
    <name type="synonym">Nephila clavata</name>
    <dbReference type="NCBI Taxonomy" id="2740835"/>
    <lineage>
        <taxon>Eukaryota</taxon>
        <taxon>Metazoa</taxon>
        <taxon>Ecdysozoa</taxon>
        <taxon>Arthropoda</taxon>
        <taxon>Chelicerata</taxon>
        <taxon>Arachnida</taxon>
        <taxon>Araneae</taxon>
        <taxon>Araneomorphae</taxon>
        <taxon>Entelegynae</taxon>
        <taxon>Araneoidea</taxon>
        <taxon>Nephilidae</taxon>
        <taxon>Trichonephila</taxon>
    </lineage>
</organism>
<evidence type="ECO:0000313" key="2">
    <source>
        <dbReference type="Proteomes" id="UP000887116"/>
    </source>
</evidence>
<dbReference type="Proteomes" id="UP000887116">
    <property type="component" value="Unassembled WGS sequence"/>
</dbReference>
<sequence length="137" mass="15597">MGSAHLCIASQSIYLQIRNAIFISPWPKGKFKRLQQTIKNALFIVCFISSMSGVKSAIRKRMVDYLGEYSNLPCPPNNFLTCNRGYSVRCCSNEDCIRGQVCCFYNIGCEVRCLEPMLNGAAETFQVRRDVCYSMMY</sequence>
<accession>A0A8X6LFH5</accession>
<gene>
    <name evidence="1" type="ORF">TNCT_219701</name>
</gene>
<protein>
    <submittedName>
        <fullName evidence="1">Uncharacterized protein</fullName>
    </submittedName>
</protein>
<reference evidence="1" key="1">
    <citation type="submission" date="2020-07" db="EMBL/GenBank/DDBJ databases">
        <title>Multicomponent nature underlies the extraordinary mechanical properties of spider dragline silk.</title>
        <authorList>
            <person name="Kono N."/>
            <person name="Nakamura H."/>
            <person name="Mori M."/>
            <person name="Yoshida Y."/>
            <person name="Ohtoshi R."/>
            <person name="Malay A.D."/>
            <person name="Moran D.A.P."/>
            <person name="Tomita M."/>
            <person name="Numata K."/>
            <person name="Arakawa K."/>
        </authorList>
    </citation>
    <scope>NUCLEOTIDE SEQUENCE</scope>
</reference>
<proteinExistence type="predicted"/>
<keyword evidence="2" id="KW-1185">Reference proteome</keyword>
<name>A0A8X6LFH5_TRICU</name>
<dbReference type="EMBL" id="BMAO01026227">
    <property type="protein sequence ID" value="GFR07915.1"/>
    <property type="molecule type" value="Genomic_DNA"/>
</dbReference>